<dbReference type="GO" id="GO:0003924">
    <property type="term" value="F:GTPase activity"/>
    <property type="evidence" value="ECO:0007669"/>
    <property type="project" value="InterPro"/>
</dbReference>
<dbReference type="GO" id="GO:0007264">
    <property type="term" value="P:small GTPase-mediated signal transduction"/>
    <property type="evidence" value="ECO:0007669"/>
    <property type="project" value="InterPro"/>
</dbReference>
<evidence type="ECO:0000256" key="2">
    <source>
        <dbReference type="ARBA" id="ARBA00022481"/>
    </source>
</evidence>
<keyword evidence="3" id="KW-0547">Nucleotide-binding</keyword>
<dbReference type="FunFam" id="3.40.50.300:FF:001179">
    <property type="entry name" value="Rho family GTPase"/>
    <property type="match status" value="1"/>
</dbReference>
<protein>
    <submittedName>
        <fullName evidence="6">Uncharacterized protein</fullName>
    </submittedName>
</protein>
<dbReference type="GO" id="GO:0005525">
    <property type="term" value="F:GTP binding"/>
    <property type="evidence" value="ECO:0007669"/>
    <property type="project" value="UniProtKB-KW"/>
</dbReference>
<dbReference type="PANTHER" id="PTHR24072">
    <property type="entry name" value="RHO FAMILY GTPASE"/>
    <property type="match status" value="1"/>
</dbReference>
<dbReference type="AlphaFoldDB" id="A0A0C9WWH3"/>
<evidence type="ECO:0000313" key="6">
    <source>
        <dbReference type="EMBL" id="KIJ96945.1"/>
    </source>
</evidence>
<keyword evidence="4" id="KW-0342">GTP-binding</keyword>
<dbReference type="InterPro" id="IPR003578">
    <property type="entry name" value="Small_GTPase_Rho"/>
</dbReference>
<reference evidence="7" key="2">
    <citation type="submission" date="2015-01" db="EMBL/GenBank/DDBJ databases">
        <title>Evolutionary Origins and Diversification of the Mycorrhizal Mutualists.</title>
        <authorList>
            <consortium name="DOE Joint Genome Institute"/>
            <consortium name="Mycorrhizal Genomics Consortium"/>
            <person name="Kohler A."/>
            <person name="Kuo A."/>
            <person name="Nagy L.G."/>
            <person name="Floudas D."/>
            <person name="Copeland A."/>
            <person name="Barry K.W."/>
            <person name="Cichocki N."/>
            <person name="Veneault-Fourrey C."/>
            <person name="LaButti K."/>
            <person name="Lindquist E.A."/>
            <person name="Lipzen A."/>
            <person name="Lundell T."/>
            <person name="Morin E."/>
            <person name="Murat C."/>
            <person name="Riley R."/>
            <person name="Ohm R."/>
            <person name="Sun H."/>
            <person name="Tunlid A."/>
            <person name="Henrissat B."/>
            <person name="Grigoriev I.V."/>
            <person name="Hibbett D.S."/>
            <person name="Martin F."/>
        </authorList>
    </citation>
    <scope>NUCLEOTIDE SEQUENCE [LARGE SCALE GENOMIC DNA]</scope>
    <source>
        <strain evidence="7">LaAM-08-1</strain>
    </source>
</reference>
<dbReference type="InterPro" id="IPR005225">
    <property type="entry name" value="Small_GTP-bd"/>
</dbReference>
<dbReference type="EMBL" id="KN838706">
    <property type="protein sequence ID" value="KIJ96945.1"/>
    <property type="molecule type" value="Genomic_DNA"/>
</dbReference>
<evidence type="ECO:0000256" key="5">
    <source>
        <dbReference type="SAM" id="Phobius"/>
    </source>
</evidence>
<dbReference type="PROSITE" id="PS51421">
    <property type="entry name" value="RAS"/>
    <property type="match status" value="1"/>
</dbReference>
<keyword evidence="2" id="KW-0488">Methylation</keyword>
<dbReference type="Pfam" id="PF00071">
    <property type="entry name" value="Ras"/>
    <property type="match status" value="1"/>
</dbReference>
<name>A0A0C9WWH3_9AGAR</name>
<proteinExistence type="inferred from homology"/>
<sequence length="347" mass="38912">MSEIRPKLVIVGDGSSGKTSLLILFTTGVALRAFVPTVLENYLADVEVDGKHVELAIWDTAGAEYYDRLRRLSYPDSHVVLICFDIGNPNSLDNILEKWISEVNHFCEGIPIILVGSKNDLRDDPHTIEELRKYHQHPVTYEEGLEVSKRIQAKHYVECSGMTGEGLRDLFQIATREALRPQLNLFKPSKGFNLFKGRFNTPRKDIDQVTESQSVPPLDAAEEKELKGLLIAATAAAPQALTQFRLLIIGKTGCGKTTILSKVCGGNMVDRPSTTRGSHDIEKEIEFEGNSKIIAHDSEGFEAGKQNEVDVVRKFIDRKSQERDINQRLHLVWFVLLPFLLAVNMVM</sequence>
<keyword evidence="7" id="KW-1185">Reference proteome</keyword>
<dbReference type="InterPro" id="IPR027417">
    <property type="entry name" value="P-loop_NTPase"/>
</dbReference>
<accession>A0A0C9WWH3</accession>
<organism evidence="6 7">
    <name type="scientific">Laccaria amethystina LaAM-08-1</name>
    <dbReference type="NCBI Taxonomy" id="1095629"/>
    <lineage>
        <taxon>Eukaryota</taxon>
        <taxon>Fungi</taxon>
        <taxon>Dikarya</taxon>
        <taxon>Basidiomycota</taxon>
        <taxon>Agaricomycotina</taxon>
        <taxon>Agaricomycetes</taxon>
        <taxon>Agaricomycetidae</taxon>
        <taxon>Agaricales</taxon>
        <taxon>Agaricineae</taxon>
        <taxon>Hydnangiaceae</taxon>
        <taxon>Laccaria</taxon>
    </lineage>
</organism>
<dbReference type="PROSITE" id="PS51419">
    <property type="entry name" value="RAB"/>
    <property type="match status" value="1"/>
</dbReference>
<evidence type="ECO:0000256" key="3">
    <source>
        <dbReference type="ARBA" id="ARBA00022741"/>
    </source>
</evidence>
<gene>
    <name evidence="6" type="ORF">K443DRAFT_269853</name>
</gene>
<dbReference type="CDD" id="cd00882">
    <property type="entry name" value="Ras_like_GTPase"/>
    <property type="match status" value="1"/>
</dbReference>
<dbReference type="HOGENOM" id="CLU_041217_21_5_1"/>
<dbReference type="SMART" id="SM00175">
    <property type="entry name" value="RAB"/>
    <property type="match status" value="1"/>
</dbReference>
<comment type="similarity">
    <text evidence="1">Belongs to the small GTPase superfamily. Rho family.</text>
</comment>
<dbReference type="Proteomes" id="UP000054477">
    <property type="component" value="Unassembled WGS sequence"/>
</dbReference>
<keyword evidence="5" id="KW-0812">Transmembrane</keyword>
<keyword evidence="5" id="KW-0472">Membrane</keyword>
<evidence type="ECO:0000256" key="1">
    <source>
        <dbReference type="ARBA" id="ARBA00010142"/>
    </source>
</evidence>
<evidence type="ECO:0000256" key="4">
    <source>
        <dbReference type="ARBA" id="ARBA00023134"/>
    </source>
</evidence>
<feature type="transmembrane region" description="Helical" evidence="5">
    <location>
        <begin position="328"/>
        <end position="346"/>
    </location>
</feature>
<dbReference type="InterPro" id="IPR001806">
    <property type="entry name" value="Small_GTPase"/>
</dbReference>
<dbReference type="NCBIfam" id="TIGR00231">
    <property type="entry name" value="small_GTP"/>
    <property type="match status" value="1"/>
</dbReference>
<dbReference type="SUPFAM" id="SSF52540">
    <property type="entry name" value="P-loop containing nucleoside triphosphate hydrolases"/>
    <property type="match status" value="2"/>
</dbReference>
<dbReference type="SMART" id="SM00173">
    <property type="entry name" value="RAS"/>
    <property type="match status" value="1"/>
</dbReference>
<keyword evidence="5" id="KW-1133">Transmembrane helix</keyword>
<dbReference type="SMART" id="SM00176">
    <property type="entry name" value="RAN"/>
    <property type="match status" value="1"/>
</dbReference>
<dbReference type="PRINTS" id="PR00449">
    <property type="entry name" value="RASTRNSFRMNG"/>
</dbReference>
<dbReference type="OrthoDB" id="2955869at2759"/>
<reference evidence="6 7" key="1">
    <citation type="submission" date="2014-04" db="EMBL/GenBank/DDBJ databases">
        <authorList>
            <consortium name="DOE Joint Genome Institute"/>
            <person name="Kuo A."/>
            <person name="Kohler A."/>
            <person name="Nagy L.G."/>
            <person name="Floudas D."/>
            <person name="Copeland A."/>
            <person name="Barry K.W."/>
            <person name="Cichocki N."/>
            <person name="Veneault-Fourrey C."/>
            <person name="LaButti K."/>
            <person name="Lindquist E.A."/>
            <person name="Lipzen A."/>
            <person name="Lundell T."/>
            <person name="Morin E."/>
            <person name="Murat C."/>
            <person name="Sun H."/>
            <person name="Tunlid A."/>
            <person name="Henrissat B."/>
            <person name="Grigoriev I.V."/>
            <person name="Hibbett D.S."/>
            <person name="Martin F."/>
            <person name="Nordberg H.P."/>
            <person name="Cantor M.N."/>
            <person name="Hua S.X."/>
        </authorList>
    </citation>
    <scope>NUCLEOTIDE SEQUENCE [LARGE SCALE GENOMIC DNA]</scope>
    <source>
        <strain evidence="6 7">LaAM-08-1</strain>
    </source>
</reference>
<dbReference type="PROSITE" id="PS51420">
    <property type="entry name" value="RHO"/>
    <property type="match status" value="1"/>
</dbReference>
<dbReference type="SMART" id="SM00174">
    <property type="entry name" value="RHO"/>
    <property type="match status" value="1"/>
</dbReference>
<dbReference type="Gene3D" id="3.40.50.300">
    <property type="entry name" value="P-loop containing nucleotide triphosphate hydrolases"/>
    <property type="match status" value="2"/>
</dbReference>
<evidence type="ECO:0000313" key="7">
    <source>
        <dbReference type="Proteomes" id="UP000054477"/>
    </source>
</evidence>